<evidence type="ECO:0000313" key="3">
    <source>
        <dbReference type="Proteomes" id="UP000282892"/>
    </source>
</evidence>
<feature type="transmembrane region" description="Helical" evidence="1">
    <location>
        <begin position="208"/>
        <end position="231"/>
    </location>
</feature>
<dbReference type="Pfam" id="PF12679">
    <property type="entry name" value="ABC2_membrane_2"/>
    <property type="match status" value="1"/>
</dbReference>
<dbReference type="EMBL" id="CP022572">
    <property type="protein sequence ID" value="AZU60132.1"/>
    <property type="molecule type" value="Genomic_DNA"/>
</dbReference>
<keyword evidence="1" id="KW-1133">Transmembrane helix</keyword>
<dbReference type="OrthoDB" id="72437at2"/>
<keyword evidence="1" id="KW-0472">Membrane</keyword>
<evidence type="ECO:0000313" key="2">
    <source>
        <dbReference type="EMBL" id="AZU60132.1"/>
    </source>
</evidence>
<feature type="transmembrane region" description="Helical" evidence="1">
    <location>
        <begin position="243"/>
        <end position="264"/>
    </location>
</feature>
<protein>
    <recommendedName>
        <fullName evidence="4">ABC transporter permease</fullName>
    </recommendedName>
</protein>
<dbReference type="STRING" id="1193713.GCA_001636315_02921"/>
<feature type="transmembrane region" description="Helical" evidence="1">
    <location>
        <begin position="169"/>
        <end position="202"/>
    </location>
</feature>
<feature type="transmembrane region" description="Helical" evidence="1">
    <location>
        <begin position="114"/>
        <end position="138"/>
    </location>
</feature>
<sequence length="303" mass="34469">MYFLLHLPIEILKHYILLFGVNKMNKRILKAMIKKEMKSILSSKKLWIPMIIVPLLLCVILPIVVSFLGTHSGELKNIDPDIQNTADKFVENFPDGEIKTQFLSLDNMKLQLTFLFFNFLIIPVFLLTAIVNSSLIAANSFVGEKERKTLETLLFSPISIKELFISKMIAALLPSIGITYLAYLLCGILVNVIVFPSFHFVFFVSTNWIIFMFILVPFLILFNILLNIFISAKVKTFQEAQQFGGLMVLPIIAIIISQVSGLFFLSPVVIGMLGIILFVADLFIFSMMIKNIHRNTLFESQIH</sequence>
<proteinExistence type="predicted"/>
<gene>
    <name evidence="2" type="ORF">CHR53_01985</name>
</gene>
<name>A0A3Q9QRS4_9BACI</name>
<dbReference type="AlphaFoldDB" id="A0A3Q9QRS4"/>
<evidence type="ECO:0008006" key="4">
    <source>
        <dbReference type="Google" id="ProtNLM"/>
    </source>
</evidence>
<reference evidence="2 3" key="1">
    <citation type="submission" date="2017-07" db="EMBL/GenBank/DDBJ databases">
        <title>The complete genome sequence of Bacillus mesonae strain H20-5, an efficient strain improving plant abiotic stress resistance.</title>
        <authorList>
            <person name="Kim S.Y."/>
            <person name="Song H."/>
            <person name="Sang M.K."/>
            <person name="Weon H.-Y."/>
            <person name="Song J."/>
        </authorList>
    </citation>
    <scope>NUCLEOTIDE SEQUENCE [LARGE SCALE GENOMIC DNA]</scope>
    <source>
        <strain evidence="2 3">H20-5</strain>
    </source>
</reference>
<evidence type="ECO:0000256" key="1">
    <source>
        <dbReference type="SAM" id="Phobius"/>
    </source>
</evidence>
<organism evidence="2 3">
    <name type="scientific">Neobacillus mesonae</name>
    <dbReference type="NCBI Taxonomy" id="1193713"/>
    <lineage>
        <taxon>Bacteria</taxon>
        <taxon>Bacillati</taxon>
        <taxon>Bacillota</taxon>
        <taxon>Bacilli</taxon>
        <taxon>Bacillales</taxon>
        <taxon>Bacillaceae</taxon>
        <taxon>Neobacillus</taxon>
    </lineage>
</organism>
<accession>A0A3Q9QRS4</accession>
<dbReference type="GO" id="GO:0005886">
    <property type="term" value="C:plasma membrane"/>
    <property type="evidence" value="ECO:0007669"/>
    <property type="project" value="UniProtKB-SubCell"/>
</dbReference>
<dbReference type="Proteomes" id="UP000282892">
    <property type="component" value="Chromosome"/>
</dbReference>
<feature type="transmembrane region" description="Helical" evidence="1">
    <location>
        <begin position="46"/>
        <end position="68"/>
    </location>
</feature>
<feature type="transmembrane region" description="Helical" evidence="1">
    <location>
        <begin position="270"/>
        <end position="289"/>
    </location>
</feature>
<feature type="transmembrane region" description="Helical" evidence="1">
    <location>
        <begin position="6"/>
        <end position="25"/>
    </location>
</feature>
<keyword evidence="1" id="KW-0812">Transmembrane</keyword>
<dbReference type="GO" id="GO:0140359">
    <property type="term" value="F:ABC-type transporter activity"/>
    <property type="evidence" value="ECO:0007669"/>
    <property type="project" value="InterPro"/>
</dbReference>
<keyword evidence="3" id="KW-1185">Reference proteome</keyword>
<dbReference type="KEGG" id="nmk:CHR53_01985"/>
<dbReference type="PANTHER" id="PTHR43471">
    <property type="entry name" value="ABC TRANSPORTER PERMEASE"/>
    <property type="match status" value="1"/>
</dbReference>
<dbReference type="PANTHER" id="PTHR43471:SF3">
    <property type="entry name" value="ABC TRANSPORTER PERMEASE PROTEIN NATB"/>
    <property type="match status" value="1"/>
</dbReference>